<dbReference type="InterPro" id="IPR027417">
    <property type="entry name" value="P-loop_NTPase"/>
</dbReference>
<reference evidence="3 5" key="1">
    <citation type="submission" date="2017-03" db="EMBL/GenBank/DDBJ databases">
        <title>The whole genome sequencing and assembly of Lysinibacillus sphaericus DSM 28T strain.</title>
        <authorList>
            <person name="Lee Y.-J."/>
            <person name="Yi H."/>
            <person name="Bahn Y.-S."/>
            <person name="Kim J.F."/>
            <person name="Lee D.-W."/>
        </authorList>
    </citation>
    <scope>NUCLEOTIDE SEQUENCE [LARGE SCALE GENOMIC DNA]</scope>
    <source>
        <strain evidence="3 5">DSM 28</strain>
    </source>
</reference>
<evidence type="ECO:0000313" key="5">
    <source>
        <dbReference type="Proteomes" id="UP000238825"/>
    </source>
</evidence>
<evidence type="ECO:0000313" key="6">
    <source>
        <dbReference type="Proteomes" id="UP000255295"/>
    </source>
</evidence>
<reference evidence="4 6" key="2">
    <citation type="submission" date="2018-06" db="EMBL/GenBank/DDBJ databases">
        <authorList>
            <consortium name="Pathogen Informatics"/>
            <person name="Doyle S."/>
        </authorList>
    </citation>
    <scope>NUCLEOTIDE SEQUENCE [LARGE SCALE GENOMIC DNA]</scope>
    <source>
        <strain evidence="4 6">NCTC10338</strain>
    </source>
</reference>
<dbReference type="EMBL" id="CP019980">
    <property type="protein sequence ID" value="AVK95599.1"/>
    <property type="molecule type" value="Genomic_DNA"/>
</dbReference>
<evidence type="ECO:0000313" key="4">
    <source>
        <dbReference type="EMBL" id="SUV18700.1"/>
    </source>
</evidence>
<dbReference type="Proteomes" id="UP000238825">
    <property type="component" value="Chromosome"/>
</dbReference>
<protein>
    <submittedName>
        <fullName evidence="3 4">Terminase</fullName>
    </submittedName>
</protein>
<dbReference type="Proteomes" id="UP000255295">
    <property type="component" value="Unassembled WGS sequence"/>
</dbReference>
<evidence type="ECO:0000259" key="2">
    <source>
        <dbReference type="Pfam" id="PF20441"/>
    </source>
</evidence>
<dbReference type="EMBL" id="UFSZ01000001">
    <property type="protein sequence ID" value="SUV18700.1"/>
    <property type="molecule type" value="Genomic_DNA"/>
</dbReference>
<organism evidence="3 5">
    <name type="scientific">Lysinibacillus sphaericus</name>
    <name type="common">Bacillus sphaericus</name>
    <dbReference type="NCBI Taxonomy" id="1421"/>
    <lineage>
        <taxon>Bacteria</taxon>
        <taxon>Bacillati</taxon>
        <taxon>Bacillota</taxon>
        <taxon>Bacilli</taxon>
        <taxon>Bacillales</taxon>
        <taxon>Bacillaceae</taxon>
        <taxon>Lysinibacillus</taxon>
    </lineage>
</organism>
<dbReference type="GO" id="GO:0004519">
    <property type="term" value="F:endonuclease activity"/>
    <property type="evidence" value="ECO:0007669"/>
    <property type="project" value="InterPro"/>
</dbReference>
<dbReference type="PANTHER" id="PTHR41287:SF1">
    <property type="entry name" value="PROTEIN YMFN"/>
    <property type="match status" value="1"/>
</dbReference>
<dbReference type="RefSeq" id="WP_105928887.1">
    <property type="nucleotide sequence ID" value="NZ_CP019980.1"/>
</dbReference>
<evidence type="ECO:0000313" key="3">
    <source>
        <dbReference type="EMBL" id="AVK95599.1"/>
    </source>
</evidence>
<proteinExistence type="predicted"/>
<dbReference type="Gene3D" id="3.30.420.240">
    <property type="match status" value="1"/>
</dbReference>
<feature type="domain" description="Terminase large subunit-like ATPase" evidence="1">
    <location>
        <begin position="82"/>
        <end position="258"/>
    </location>
</feature>
<sequence>MIFDKAVKYAERVVKGKEITTKEVIIQCNWFLRDLEKQYEDKFDYYFDMDEIEKIEGLLELLNFATGLGVAGKTILEGLEGFQAFFLVNIFGWRFKSDKEKFRYRDITLFIPRKNAKTFICALIIIILMLTEDDYSEFYSICLDRELAGEVKKAMTQIIMASPGVAKYFVIPKTLSGRIVCTLTNSFYQARTAEANRNNSIRPSAFIADEVGAFKDYKNINAMKSGQLNVKNPLRFKLTTAYAEDKSIMLEELAYAKKVFNGFIEDDRMFALLYYAEDEHLWDDTGLLQANPLRVEENYNEIRDSRKSAIEKPSEREEYLCKHMNHFLPSNSGEAYVNVEDLRKCKMEDFDWSGRQVWLGLDLAMTNDNCSFSIVTEEDMQIYADSYAFVPTERIPDKNRVEKINYYDHIKSGKCFSCGDMTVDYGFIEQKVLEVEEQFNVIVMGVAYDRYNCLSTAQKLEKEGLVTVEVKQHSSVLHPATKLLREKIMNKEFHYTENELLEENFQNAKVTEDTNKNIYVNKKKSTGKVDMVVSLINAIYLLQHDVIFNPDADWGAQII</sequence>
<dbReference type="InterPro" id="IPR005021">
    <property type="entry name" value="Terminase_largesu-like"/>
</dbReference>
<name>A0A2S0JX06_LYSSH</name>
<dbReference type="AlphaFoldDB" id="A0A2S0JX06"/>
<dbReference type="InterPro" id="IPR046461">
    <property type="entry name" value="TerL_ATPase"/>
</dbReference>
<feature type="domain" description="Terminase large subunit-like endonuclease" evidence="2">
    <location>
        <begin position="265"/>
        <end position="540"/>
    </location>
</feature>
<accession>A0A2S0JX06</accession>
<dbReference type="PANTHER" id="PTHR41287">
    <property type="match status" value="1"/>
</dbReference>
<gene>
    <name evidence="3" type="ORF">LS41612_04575</name>
    <name evidence="4" type="ORF">NCTC10338_03863</name>
</gene>
<evidence type="ECO:0000259" key="1">
    <source>
        <dbReference type="Pfam" id="PF03354"/>
    </source>
</evidence>
<dbReference type="GeneID" id="48275464"/>
<dbReference type="Pfam" id="PF20441">
    <property type="entry name" value="TerL_nuclease"/>
    <property type="match status" value="1"/>
</dbReference>
<dbReference type="Pfam" id="PF03354">
    <property type="entry name" value="TerL_ATPase"/>
    <property type="match status" value="1"/>
</dbReference>
<dbReference type="InterPro" id="IPR046462">
    <property type="entry name" value="TerL_nuclease"/>
</dbReference>
<dbReference type="Gene3D" id="3.40.50.300">
    <property type="entry name" value="P-loop containing nucleotide triphosphate hydrolases"/>
    <property type="match status" value="1"/>
</dbReference>